<dbReference type="Proteomes" id="UP000479051">
    <property type="component" value="Segment"/>
</dbReference>
<dbReference type="RefSeq" id="YP_009833461.1">
    <property type="nucleotide sequence ID" value="NC_048664.1"/>
</dbReference>
<organism evidence="1 2">
    <name type="scientific">Cronobacter phage vB_CsaP_009</name>
    <dbReference type="NCBI Taxonomy" id="2699738"/>
    <lineage>
        <taxon>Viruses</taxon>
        <taxon>Duplodnaviria</taxon>
        <taxon>Heunggongvirae</taxon>
        <taxon>Uroviricota</taxon>
        <taxon>Caudoviricetes</taxon>
        <taxon>Grimontviridae</taxon>
        <taxon>Privateervirus</taxon>
        <taxon>Privateervirus pv009</taxon>
    </lineage>
</organism>
<evidence type="ECO:0008006" key="3">
    <source>
        <dbReference type="Google" id="ProtNLM"/>
    </source>
</evidence>
<protein>
    <recommendedName>
        <fullName evidence="3">Virion structural protein</fullName>
    </recommendedName>
</protein>
<dbReference type="KEGG" id="vg:55603516"/>
<keyword evidence="2" id="KW-1185">Reference proteome</keyword>
<dbReference type="GeneID" id="55603516"/>
<evidence type="ECO:0000313" key="2">
    <source>
        <dbReference type="Proteomes" id="UP000479051"/>
    </source>
</evidence>
<dbReference type="EMBL" id="LC519601">
    <property type="protein sequence ID" value="BBU72728.1"/>
    <property type="molecule type" value="Genomic_DNA"/>
</dbReference>
<proteinExistence type="predicted"/>
<reference evidence="1 2" key="1">
    <citation type="submission" date="2020-01" db="EMBL/GenBank/DDBJ databases">
        <title>Isolation, characterization and genomic analysis of a lytic bacteriophage vB_CsaP_009 infecting Cronobacter.</title>
        <authorList>
            <person name="Soleimani-Delfan A."/>
            <person name="Shahin K."/>
            <person name="Barazandeh M."/>
            <person name="Komijani M."/>
        </authorList>
    </citation>
    <scope>NUCLEOTIDE SEQUENCE [LARGE SCALE GENOMIC DNA]</scope>
</reference>
<accession>A0A679FBW3</accession>
<evidence type="ECO:0000313" key="1">
    <source>
        <dbReference type="EMBL" id="BBU72728.1"/>
    </source>
</evidence>
<sequence length="587" mass="67794">MAIFHLRGVGNKGVISDIPPFDLSPDTWSNANNVRFQANRVQKIGGNNPTIMEGMPNVKPLAVVQRPMKSEMIYGTGDPFTTKGKLYRTEGGVHEDISRWIDPDDHDKGTVDYNSSPTTPWSYSILSNTIVMSTKFEDPQGITPFTDRFDTIPGWGKPKKDSDVTVNWKTNRIRAYKNYLICLGMIENGVEYAQRVRWSDIAFVDELPQNWWEDSEDHDGGFNDLSDSLSYIIDGAPLRDSFVIYTNRDTFLMDYVGGALVFNFRKIFSDSGILSDGCCVEFEGKHFVISEDDIFVHNGSTRKSIVTGRVKDKLIQEISSVNPNATKVYSYPTRKEIWVTYVRPGSTNPDGLDNYACNRAAVWSWEYDTWSFYDIPDIYDIGLGVPPDVDNRRWDTMCGTEGEPVPEGCDDTWDGESHSEETWEPYSKTFNKLYMYAASDDNCFYTLDTGFFFYRWNHKKYWEDFKSDETIKKTDPKYLSKYPVVCEVERLSLDFDEQEQDISFYKWWRSIYPQMTGEGTARFFVGGSDNPYKAPIWTEVQDFVIGEDWKVDCFNNFRYPAIKIQNFSEGEWDFTGFDIEYFKEGNR</sequence>
<name>A0A679FBW3_9CAUD</name>